<organism evidence="12 13">
    <name type="scientific">Oceanisphaera avium</name>
    <dbReference type="NCBI Taxonomy" id="1903694"/>
    <lineage>
        <taxon>Bacteria</taxon>
        <taxon>Pseudomonadati</taxon>
        <taxon>Pseudomonadota</taxon>
        <taxon>Gammaproteobacteria</taxon>
        <taxon>Aeromonadales</taxon>
        <taxon>Aeromonadaceae</taxon>
        <taxon>Oceanisphaera</taxon>
    </lineage>
</organism>
<feature type="transmembrane region" description="Helical" evidence="10">
    <location>
        <begin position="74"/>
        <end position="95"/>
    </location>
</feature>
<evidence type="ECO:0000259" key="11">
    <source>
        <dbReference type="Pfam" id="PF00924"/>
    </source>
</evidence>
<evidence type="ECO:0000256" key="2">
    <source>
        <dbReference type="ARBA" id="ARBA00022475"/>
    </source>
</evidence>
<feature type="domain" description="Mechanosensitive ion channel MscS" evidence="11">
    <location>
        <begin position="191"/>
        <end position="259"/>
    </location>
</feature>
<feature type="transmembrane region" description="Helical" evidence="10">
    <location>
        <begin position="25"/>
        <end position="54"/>
    </location>
</feature>
<keyword evidence="6" id="KW-0346">Stress response</keyword>
<evidence type="ECO:0000256" key="4">
    <source>
        <dbReference type="ARBA" id="ARBA00022692"/>
    </source>
</evidence>
<dbReference type="GO" id="GO:0071470">
    <property type="term" value="P:cellular response to osmotic stress"/>
    <property type="evidence" value="ECO:0007669"/>
    <property type="project" value="InterPro"/>
</dbReference>
<dbReference type="FunFam" id="2.30.30.60:FF:000002">
    <property type="entry name" value="Mechanosensitive ion channel family protein"/>
    <property type="match status" value="1"/>
</dbReference>
<dbReference type="GO" id="GO:0008381">
    <property type="term" value="F:mechanosensitive monoatomic ion channel activity"/>
    <property type="evidence" value="ECO:0007669"/>
    <property type="project" value="InterPro"/>
</dbReference>
<dbReference type="InterPro" id="IPR010920">
    <property type="entry name" value="LSM_dom_sf"/>
</dbReference>
<sequence length="435" mass="48991">MEEVSDLEELVMPVLDKYVPQFSGLIYTGTALLLIVLISAFIHFVLHRVVIAWIGSQSKGDRRIWRKAFFERKLFSRFALMLQGIIIYIQAGLWLDADATLLPIIEIVAHIWILFYSLLSLFSLLDALLDIFQHRPSMLNFPLRGIFQSIKLIASIFVALMVISILIGKSPLILLSGLGAMTAVLMLVFKDPILGLVAGIQLSANNMLIVGDWLEMPKYGANGAVIDIGLTTVKVQNWDNTITTIPTYALISDSFINWRGMSESGGRRLMRNLLIDSSSVRFLEATDIERLQRTQVLAPYLDEKVGELAQYNHQNQADLSSLANGRRLTNLGTFRVYLEKLLRNHPDIHQEMLLLVRQLEQTPNGIPVQVYAFTKSTGWVNHEVTQGHIFDHIFAVLPEFGLRAHQAPTGYDMRAFAHSLTEPLTQSENIALPKE</sequence>
<accession>A0A1Y0D0Z1</accession>
<feature type="transmembrane region" description="Helical" evidence="10">
    <location>
        <begin position="107"/>
        <end position="129"/>
    </location>
</feature>
<dbReference type="PANTHER" id="PTHR30414">
    <property type="entry name" value="MINICONDUCTANCE MECHANOSENSITIVE CHANNEL YBDG"/>
    <property type="match status" value="1"/>
</dbReference>
<dbReference type="GO" id="GO:0005886">
    <property type="term" value="C:plasma membrane"/>
    <property type="evidence" value="ECO:0007669"/>
    <property type="project" value="UniProtKB-SubCell"/>
</dbReference>
<keyword evidence="5 10" id="KW-1133">Transmembrane helix</keyword>
<dbReference type="InterPro" id="IPR023408">
    <property type="entry name" value="MscS_beta-dom_sf"/>
</dbReference>
<proteinExistence type="predicted"/>
<comment type="subcellular location">
    <subcellularLocation>
        <location evidence="1">Cell inner membrane</location>
        <topology evidence="1">Multi-pass membrane protein</topology>
    </subcellularLocation>
</comment>
<dbReference type="SUPFAM" id="SSF50182">
    <property type="entry name" value="Sm-like ribonucleoproteins"/>
    <property type="match status" value="1"/>
</dbReference>
<dbReference type="PANTHER" id="PTHR30414:SF0">
    <property type="entry name" value="MINICONDUCTANCE MECHANOSENSITIVE CHANNEL YBDG"/>
    <property type="match status" value="1"/>
</dbReference>
<feature type="transmembrane region" description="Helical" evidence="10">
    <location>
        <begin position="173"/>
        <end position="189"/>
    </location>
</feature>
<reference evidence="13" key="1">
    <citation type="submission" date="2017-05" db="EMBL/GenBank/DDBJ databases">
        <authorList>
            <person name="Sung H."/>
        </authorList>
    </citation>
    <scope>NUCLEOTIDE SEQUENCE [LARGE SCALE GENOMIC DNA]</scope>
    <source>
        <strain evidence="13">AMac2203</strain>
    </source>
</reference>
<feature type="transmembrane region" description="Helical" evidence="10">
    <location>
        <begin position="150"/>
        <end position="167"/>
    </location>
</feature>
<keyword evidence="13" id="KW-1185">Reference proteome</keyword>
<evidence type="ECO:0000256" key="9">
    <source>
        <dbReference type="ARBA" id="ARBA00093659"/>
    </source>
</evidence>
<evidence type="ECO:0000256" key="8">
    <source>
        <dbReference type="ARBA" id="ARBA00093630"/>
    </source>
</evidence>
<evidence type="ECO:0000256" key="3">
    <source>
        <dbReference type="ARBA" id="ARBA00022519"/>
    </source>
</evidence>
<dbReference type="EMBL" id="CP021376">
    <property type="protein sequence ID" value="ART80725.1"/>
    <property type="molecule type" value="Genomic_DNA"/>
</dbReference>
<evidence type="ECO:0000256" key="5">
    <source>
        <dbReference type="ARBA" id="ARBA00022989"/>
    </source>
</evidence>
<keyword evidence="7 10" id="KW-0472">Membrane</keyword>
<dbReference type="Pfam" id="PF00924">
    <property type="entry name" value="MS_channel_2nd"/>
    <property type="match status" value="1"/>
</dbReference>
<evidence type="ECO:0000313" key="13">
    <source>
        <dbReference type="Proteomes" id="UP000243793"/>
    </source>
</evidence>
<name>A0A1Y0D0Z1_9GAMM</name>
<gene>
    <name evidence="12" type="ORF">CBP12_11660</name>
</gene>
<evidence type="ECO:0000256" key="7">
    <source>
        <dbReference type="ARBA" id="ARBA00023136"/>
    </source>
</evidence>
<dbReference type="RefSeq" id="WP_086964600.1">
    <property type="nucleotide sequence ID" value="NZ_CP021376.1"/>
</dbReference>
<dbReference type="OrthoDB" id="9775207at2"/>
<evidence type="ECO:0000256" key="10">
    <source>
        <dbReference type="SAM" id="Phobius"/>
    </source>
</evidence>
<keyword evidence="2" id="KW-1003">Cell membrane</keyword>
<dbReference type="Gene3D" id="2.30.30.60">
    <property type="match status" value="1"/>
</dbReference>
<dbReference type="InterPro" id="IPR030192">
    <property type="entry name" value="YbdG"/>
</dbReference>
<evidence type="ECO:0000256" key="1">
    <source>
        <dbReference type="ARBA" id="ARBA00004429"/>
    </source>
</evidence>
<evidence type="ECO:0000256" key="6">
    <source>
        <dbReference type="ARBA" id="ARBA00023016"/>
    </source>
</evidence>
<evidence type="ECO:0000313" key="12">
    <source>
        <dbReference type="EMBL" id="ART80725.1"/>
    </source>
</evidence>
<keyword evidence="3" id="KW-0997">Cell inner membrane</keyword>
<dbReference type="AlphaFoldDB" id="A0A1Y0D0Z1"/>
<dbReference type="Proteomes" id="UP000243793">
    <property type="component" value="Chromosome"/>
</dbReference>
<dbReference type="KEGG" id="ocm:CBP12_11660"/>
<dbReference type="InterPro" id="IPR006685">
    <property type="entry name" value="MscS_channel_2nd"/>
</dbReference>
<protein>
    <recommendedName>
        <fullName evidence="8">Mechanosensing system component YbdG</fullName>
    </recommendedName>
    <alternativeName>
        <fullName evidence="9">Mechanosensitive channel homolog YbdG</fullName>
    </alternativeName>
</protein>
<keyword evidence="4 10" id="KW-0812">Transmembrane</keyword>